<keyword evidence="3" id="KW-0732">Signal</keyword>
<dbReference type="InterPro" id="IPR019826">
    <property type="entry name" value="Carboxylesterase_B_AS"/>
</dbReference>
<dbReference type="InParanoid" id="A0A507AS47"/>
<feature type="signal peptide" evidence="3">
    <location>
        <begin position="1"/>
        <end position="26"/>
    </location>
</feature>
<dbReference type="PROSITE" id="PS00122">
    <property type="entry name" value="CARBOXYLESTERASE_B_1"/>
    <property type="match status" value="1"/>
</dbReference>
<dbReference type="InterPro" id="IPR029058">
    <property type="entry name" value="AB_hydrolase_fold"/>
</dbReference>
<gene>
    <name evidence="5" type="ORF">E0L32_010584</name>
</gene>
<dbReference type="RefSeq" id="XP_030989399.1">
    <property type="nucleotide sequence ID" value="XM_031133219.1"/>
</dbReference>
<dbReference type="GeneID" id="41978031"/>
<comment type="caution">
    <text evidence="5">The sequence shown here is derived from an EMBL/GenBank/DDBJ whole genome shotgun (WGS) entry which is preliminary data.</text>
</comment>
<dbReference type="Proteomes" id="UP000319257">
    <property type="component" value="Unassembled WGS sequence"/>
</dbReference>
<evidence type="ECO:0000256" key="3">
    <source>
        <dbReference type="RuleBase" id="RU361235"/>
    </source>
</evidence>
<sequence length="626" mass="67062">MTTRSRPGWSFWTSRFLVFFHALSNASPVDPGHISARSDPLTVDLGYAIYRGYLDNVTGLNNFRGIQYAAPPVGNLRWQKPQPPITQTEPIVLSAEWPPVCPQSPAAPFTPSPTPDPPGNEDCLYLSVIAPPAAKELPVLFFIHGGGYGSGNEALEFNDLMKNNGNGFVYVSIQYRLGAFGFLSSAAVHRHGVANAGLWDVKAALEWVNNHIGGFGGDPSRITIAGESAGGGAVMTLVMAEGGTWGTRMFQNALAASPYLPQQYNYDGPLPESTYAGFAIAAGCLDENAPAGDATVFACLQATDSGTLQKANQKVNSVGRYGSWSFLPVTDGEFLRDLPSVQLRSGSVNGARFLSGTKADAEQHNANEGAVFMPAVVDESAFTSWLKSSFPVMNEEELDKLAETYAIDPIVPGQPWFATLGDSGPTALNQSSFAVGYQQAADNLFSEATFVCPSYWLSDAFGRSGGNSWHYQFSVPPAQHAGDLNAYWVANGVHPGDGTLTEHFRLGMQRIWGNFIIRDDPRLSDELVAQLAGEGGVNGKFDAASSRSWKTWCGGANGSPMLNLNMTGGIEVTANMTYAYGETVNLTQYAEPGLSVAWSLVDAYTWEGGRGRRCDVLAELGPSVPE</sequence>
<dbReference type="PANTHER" id="PTHR11559">
    <property type="entry name" value="CARBOXYLESTERASE"/>
    <property type="match status" value="1"/>
</dbReference>
<reference evidence="5 6" key="1">
    <citation type="submission" date="2019-06" db="EMBL/GenBank/DDBJ databases">
        <title>Draft genome sequence of the filamentous fungus Phialemoniopsis curvata isolated from diesel fuel.</title>
        <authorList>
            <person name="Varaljay V.A."/>
            <person name="Lyon W.J."/>
            <person name="Crouch A.L."/>
            <person name="Drake C.E."/>
            <person name="Hollomon J.M."/>
            <person name="Nadeau L.J."/>
            <person name="Nunn H.S."/>
            <person name="Stevenson B.S."/>
            <person name="Bojanowski C.L."/>
            <person name="Crookes-Goodson W.J."/>
        </authorList>
    </citation>
    <scope>NUCLEOTIDE SEQUENCE [LARGE SCALE GENOMIC DNA]</scope>
    <source>
        <strain evidence="5 6">D216</strain>
    </source>
</reference>
<dbReference type="AlphaFoldDB" id="A0A507AS47"/>
<accession>A0A507AS47</accession>
<evidence type="ECO:0000259" key="4">
    <source>
        <dbReference type="Pfam" id="PF00135"/>
    </source>
</evidence>
<feature type="domain" description="Carboxylesterase type B" evidence="4">
    <location>
        <begin position="59"/>
        <end position="523"/>
    </location>
</feature>
<evidence type="ECO:0000313" key="5">
    <source>
        <dbReference type="EMBL" id="TPX07688.1"/>
    </source>
</evidence>
<keyword evidence="6" id="KW-1185">Reference proteome</keyword>
<dbReference type="InterPro" id="IPR002018">
    <property type="entry name" value="CarbesteraseB"/>
</dbReference>
<evidence type="ECO:0000313" key="6">
    <source>
        <dbReference type="Proteomes" id="UP000319257"/>
    </source>
</evidence>
<evidence type="ECO:0000256" key="2">
    <source>
        <dbReference type="ARBA" id="ARBA00022801"/>
    </source>
</evidence>
<evidence type="ECO:0000256" key="1">
    <source>
        <dbReference type="ARBA" id="ARBA00005964"/>
    </source>
</evidence>
<proteinExistence type="inferred from homology"/>
<feature type="chain" id="PRO_5021513043" description="Carboxylic ester hydrolase" evidence="3">
    <location>
        <begin position="27"/>
        <end position="626"/>
    </location>
</feature>
<dbReference type="PROSITE" id="PS00941">
    <property type="entry name" value="CARBOXYLESTERASE_B_2"/>
    <property type="match status" value="1"/>
</dbReference>
<dbReference type="InterPro" id="IPR050309">
    <property type="entry name" value="Type-B_Carboxylest/Lipase"/>
</dbReference>
<keyword evidence="2 3" id="KW-0378">Hydrolase</keyword>
<dbReference type="EMBL" id="SKBQ01000087">
    <property type="protein sequence ID" value="TPX07688.1"/>
    <property type="molecule type" value="Genomic_DNA"/>
</dbReference>
<organism evidence="5 6">
    <name type="scientific">Thyridium curvatum</name>
    <dbReference type="NCBI Taxonomy" id="1093900"/>
    <lineage>
        <taxon>Eukaryota</taxon>
        <taxon>Fungi</taxon>
        <taxon>Dikarya</taxon>
        <taxon>Ascomycota</taxon>
        <taxon>Pezizomycotina</taxon>
        <taxon>Sordariomycetes</taxon>
        <taxon>Sordariomycetidae</taxon>
        <taxon>Thyridiales</taxon>
        <taxon>Thyridiaceae</taxon>
        <taxon>Thyridium</taxon>
    </lineage>
</organism>
<name>A0A507AS47_9PEZI</name>
<dbReference type="Pfam" id="PF00135">
    <property type="entry name" value="COesterase"/>
    <property type="match status" value="1"/>
</dbReference>
<dbReference type="InterPro" id="IPR019819">
    <property type="entry name" value="Carboxylesterase_B_CS"/>
</dbReference>
<dbReference type="SUPFAM" id="SSF53474">
    <property type="entry name" value="alpha/beta-Hydrolases"/>
    <property type="match status" value="1"/>
</dbReference>
<protein>
    <recommendedName>
        <fullName evidence="3">Carboxylic ester hydrolase</fullName>
        <ecNumber evidence="3">3.1.1.-</ecNumber>
    </recommendedName>
</protein>
<dbReference type="EC" id="3.1.1.-" evidence="3"/>
<dbReference type="GO" id="GO:0016787">
    <property type="term" value="F:hydrolase activity"/>
    <property type="evidence" value="ECO:0007669"/>
    <property type="project" value="UniProtKB-KW"/>
</dbReference>
<dbReference type="Gene3D" id="3.40.50.1820">
    <property type="entry name" value="alpha/beta hydrolase"/>
    <property type="match status" value="1"/>
</dbReference>
<dbReference type="STRING" id="1093900.A0A507AS47"/>
<dbReference type="OrthoDB" id="408631at2759"/>
<comment type="similarity">
    <text evidence="1 3">Belongs to the type-B carboxylesterase/lipase family.</text>
</comment>